<keyword evidence="3" id="KW-0540">Nuclease</keyword>
<dbReference type="PATRIC" id="fig|380242.3.peg.2185"/>
<comment type="caution">
    <text evidence="6">The sequence shown here is derived from an EMBL/GenBank/DDBJ whole genome shotgun (WGS) entry which is preliminary data.</text>
</comment>
<dbReference type="Proteomes" id="UP000034954">
    <property type="component" value="Unassembled WGS sequence"/>
</dbReference>
<evidence type="ECO:0008006" key="8">
    <source>
        <dbReference type="Google" id="ProtNLM"/>
    </source>
</evidence>
<reference evidence="6 7" key="1">
    <citation type="journal article" date="2013" name="BMC Microbiol.">
        <title>Identification of the type II cytochrome c maturation pathway in anammox bacteria by comparative genomics.</title>
        <authorList>
            <person name="Ferousi C."/>
            <person name="Speth D.R."/>
            <person name="Reimann J."/>
            <person name="Op den Camp H.J."/>
            <person name="Allen J.W."/>
            <person name="Keltjens J.T."/>
            <person name="Jetten M.S."/>
        </authorList>
    </citation>
    <scope>NUCLEOTIDE SEQUENCE [LARGE SCALE GENOMIC DNA]</scope>
    <source>
        <strain evidence="6">RU1</strain>
    </source>
</reference>
<keyword evidence="1" id="KW-0597">Phosphoprotein</keyword>
<keyword evidence="4" id="KW-0547">Nucleotide-binding</keyword>
<keyword evidence="2" id="KW-1277">Toxin-antitoxin system</keyword>
<dbReference type="Pfam" id="PF01934">
    <property type="entry name" value="HepT-like"/>
    <property type="match status" value="1"/>
</dbReference>
<dbReference type="GO" id="GO:0004540">
    <property type="term" value="F:RNA nuclease activity"/>
    <property type="evidence" value="ECO:0007669"/>
    <property type="project" value="InterPro"/>
</dbReference>
<evidence type="ECO:0000256" key="5">
    <source>
        <dbReference type="ARBA" id="ARBA00022801"/>
    </source>
</evidence>
<keyword evidence="7" id="KW-1185">Reference proteome</keyword>
<evidence type="ECO:0000256" key="1">
    <source>
        <dbReference type="ARBA" id="ARBA00022553"/>
    </source>
</evidence>
<dbReference type="AlphaFoldDB" id="A0A0M2UX35"/>
<evidence type="ECO:0000313" key="7">
    <source>
        <dbReference type="Proteomes" id="UP000034954"/>
    </source>
</evidence>
<proteinExistence type="predicted"/>
<evidence type="ECO:0000256" key="2">
    <source>
        <dbReference type="ARBA" id="ARBA00022649"/>
    </source>
</evidence>
<dbReference type="EMBL" id="LAQJ01000182">
    <property type="protein sequence ID" value="KKO19536.1"/>
    <property type="molecule type" value="Genomic_DNA"/>
</dbReference>
<organism evidence="6 7">
    <name type="scientific">Candidatus Brocadia fulgida</name>
    <dbReference type="NCBI Taxonomy" id="380242"/>
    <lineage>
        <taxon>Bacteria</taxon>
        <taxon>Pseudomonadati</taxon>
        <taxon>Planctomycetota</taxon>
        <taxon>Candidatus Brocadiia</taxon>
        <taxon>Candidatus Brocadiales</taxon>
        <taxon>Candidatus Brocadiaceae</taxon>
        <taxon>Candidatus Brocadia</taxon>
    </lineage>
</organism>
<gene>
    <name evidence="6" type="ORF">BROFUL_01763</name>
</gene>
<dbReference type="PANTHER" id="PTHR34139">
    <property type="entry name" value="UPF0331 PROTEIN MJ0127"/>
    <property type="match status" value="1"/>
</dbReference>
<evidence type="ECO:0000256" key="4">
    <source>
        <dbReference type="ARBA" id="ARBA00022741"/>
    </source>
</evidence>
<name>A0A0M2UX35_9BACT</name>
<evidence type="ECO:0000313" key="6">
    <source>
        <dbReference type="EMBL" id="KKO19536.1"/>
    </source>
</evidence>
<accession>A0A0M2UX35</accession>
<evidence type="ECO:0000256" key="3">
    <source>
        <dbReference type="ARBA" id="ARBA00022722"/>
    </source>
</evidence>
<keyword evidence="5" id="KW-0378">Hydrolase</keyword>
<dbReference type="InterPro" id="IPR051813">
    <property type="entry name" value="HepT_RNase_toxin"/>
</dbReference>
<dbReference type="GO" id="GO:0110001">
    <property type="term" value="C:toxin-antitoxin complex"/>
    <property type="evidence" value="ECO:0007669"/>
    <property type="project" value="InterPro"/>
</dbReference>
<dbReference type="InterPro" id="IPR008201">
    <property type="entry name" value="HepT-like"/>
</dbReference>
<dbReference type="GO" id="GO:0016787">
    <property type="term" value="F:hydrolase activity"/>
    <property type="evidence" value="ECO:0007669"/>
    <property type="project" value="UniProtKB-KW"/>
</dbReference>
<protein>
    <recommendedName>
        <fullName evidence="8">DUF86 domain-containing protein</fullName>
    </recommendedName>
</protein>
<dbReference type="GO" id="GO:0000166">
    <property type="term" value="F:nucleotide binding"/>
    <property type="evidence" value="ECO:0007669"/>
    <property type="project" value="UniProtKB-KW"/>
</dbReference>
<sequence length="94" mass="11020">MSKLPLEYLKHILEEIEFIINELNSISEDDFYKNPVLKIASVRSLEIIGEATKNISDAFRERHSNVDWKNMARMRDKLIHHYFGINVFTPQASV</sequence>
<dbReference type="PANTHER" id="PTHR34139:SF1">
    <property type="entry name" value="RNASE MJ1380-RELATED"/>
    <property type="match status" value="1"/>
</dbReference>